<dbReference type="EMBL" id="AP003802">
    <property type="protein sequence ID" value="BAC15864.1"/>
    <property type="molecule type" value="Genomic_DNA"/>
</dbReference>
<organism evidence="2 4">
    <name type="scientific">Oryza sativa subsp. japonica</name>
    <name type="common">Rice</name>
    <dbReference type="NCBI Taxonomy" id="39947"/>
    <lineage>
        <taxon>Eukaryota</taxon>
        <taxon>Viridiplantae</taxon>
        <taxon>Streptophyta</taxon>
        <taxon>Embryophyta</taxon>
        <taxon>Tracheophyta</taxon>
        <taxon>Spermatophyta</taxon>
        <taxon>Magnoliopsida</taxon>
        <taxon>Liliopsida</taxon>
        <taxon>Poales</taxon>
        <taxon>Poaceae</taxon>
        <taxon>BOP clade</taxon>
        <taxon>Oryzoideae</taxon>
        <taxon>Oryzeae</taxon>
        <taxon>Oryzinae</taxon>
        <taxon>Oryza</taxon>
        <taxon>Oryza sativa</taxon>
    </lineage>
</organism>
<gene>
    <name evidence="2" type="primary">OJ1047_A06.110</name>
    <name evidence="3" type="synonym">P0475E07.136</name>
</gene>
<dbReference type="Proteomes" id="UP000000763">
    <property type="component" value="Chromosome 7"/>
</dbReference>
<reference evidence="3" key="2">
    <citation type="submission" date="2002-01" db="EMBL/GenBank/DDBJ databases">
        <title>Oryza sativa nipponbare(GA3) genomic DNA, chromosome 7, PAC clone:P0475E07.</title>
        <authorList>
            <person name="Sasaki T."/>
            <person name="Matsumoto T."/>
            <person name="Yamamoto K."/>
        </authorList>
    </citation>
    <scope>NUCLEOTIDE SEQUENCE</scope>
</reference>
<proteinExistence type="predicted"/>
<dbReference type="AlphaFoldDB" id="Q8GS94"/>
<protein>
    <submittedName>
        <fullName evidence="2">Uncharacterized protein</fullName>
    </submittedName>
</protein>
<dbReference type="EMBL" id="AP004668">
    <property type="protein sequence ID" value="BAC16117.1"/>
    <property type="molecule type" value="Genomic_DNA"/>
</dbReference>
<accession>Q8GS94</accession>
<evidence type="ECO:0000313" key="2">
    <source>
        <dbReference type="EMBL" id="BAC15864.1"/>
    </source>
</evidence>
<name>Q8GS94_ORYSJ</name>
<evidence type="ECO:0000313" key="3">
    <source>
        <dbReference type="EMBL" id="BAC16117.1"/>
    </source>
</evidence>
<reference evidence="4" key="3">
    <citation type="journal article" date="2005" name="Nature">
        <title>The map-based sequence of the rice genome.</title>
        <authorList>
            <consortium name="International rice genome sequencing project (IRGSP)"/>
            <person name="Matsumoto T."/>
            <person name="Wu J."/>
            <person name="Kanamori H."/>
            <person name="Katayose Y."/>
            <person name="Fujisawa M."/>
            <person name="Namiki N."/>
            <person name="Mizuno H."/>
            <person name="Yamamoto K."/>
            <person name="Antonio B.A."/>
            <person name="Baba T."/>
            <person name="Sakata K."/>
            <person name="Nagamura Y."/>
            <person name="Aoki H."/>
            <person name="Arikawa K."/>
            <person name="Arita K."/>
            <person name="Bito T."/>
            <person name="Chiden Y."/>
            <person name="Fujitsuka N."/>
            <person name="Fukunaka R."/>
            <person name="Hamada M."/>
            <person name="Harada C."/>
            <person name="Hayashi A."/>
            <person name="Hijishita S."/>
            <person name="Honda M."/>
            <person name="Hosokawa S."/>
            <person name="Ichikawa Y."/>
            <person name="Idonuma A."/>
            <person name="Iijima M."/>
            <person name="Ikeda M."/>
            <person name="Ikeno M."/>
            <person name="Ito K."/>
            <person name="Ito S."/>
            <person name="Ito T."/>
            <person name="Ito Y."/>
            <person name="Ito Y."/>
            <person name="Iwabuchi A."/>
            <person name="Kamiya K."/>
            <person name="Karasawa W."/>
            <person name="Kurita K."/>
            <person name="Katagiri S."/>
            <person name="Kikuta A."/>
            <person name="Kobayashi H."/>
            <person name="Kobayashi N."/>
            <person name="Machita K."/>
            <person name="Maehara T."/>
            <person name="Masukawa M."/>
            <person name="Mizubayashi T."/>
            <person name="Mukai Y."/>
            <person name="Nagasaki H."/>
            <person name="Nagata Y."/>
            <person name="Naito S."/>
            <person name="Nakashima M."/>
            <person name="Nakama Y."/>
            <person name="Nakamichi Y."/>
            <person name="Nakamura M."/>
            <person name="Meguro A."/>
            <person name="Negishi M."/>
            <person name="Ohta I."/>
            <person name="Ohta T."/>
            <person name="Okamoto M."/>
            <person name="Ono N."/>
            <person name="Saji S."/>
            <person name="Sakaguchi M."/>
            <person name="Sakai K."/>
            <person name="Shibata M."/>
            <person name="Shimokawa T."/>
            <person name="Song J."/>
            <person name="Takazaki Y."/>
            <person name="Terasawa K."/>
            <person name="Tsugane M."/>
            <person name="Tsuji K."/>
            <person name="Ueda S."/>
            <person name="Waki K."/>
            <person name="Yamagata H."/>
            <person name="Yamamoto M."/>
            <person name="Yamamoto S."/>
            <person name="Yamane H."/>
            <person name="Yoshiki S."/>
            <person name="Yoshihara R."/>
            <person name="Yukawa K."/>
            <person name="Zhong H."/>
            <person name="Yano M."/>
            <person name="Yuan Q."/>
            <person name="Ouyang S."/>
            <person name="Liu J."/>
            <person name="Jones K.M."/>
            <person name="Gansberger K."/>
            <person name="Moffat K."/>
            <person name="Hill J."/>
            <person name="Bera J."/>
            <person name="Fadrosh D."/>
            <person name="Jin S."/>
            <person name="Johri S."/>
            <person name="Kim M."/>
            <person name="Overton L."/>
            <person name="Reardon M."/>
            <person name="Tsitrin T."/>
            <person name="Vuong H."/>
            <person name="Weaver B."/>
            <person name="Ciecko A."/>
            <person name="Tallon L."/>
            <person name="Jackson J."/>
            <person name="Pai G."/>
            <person name="Aken S.V."/>
            <person name="Utterback T."/>
            <person name="Reidmuller S."/>
            <person name="Feldblyum T."/>
            <person name="Hsiao J."/>
            <person name="Zismann V."/>
            <person name="Iobst S."/>
            <person name="de Vazeille A.R."/>
            <person name="Buell C.R."/>
            <person name="Ying K."/>
            <person name="Li Y."/>
            <person name="Lu T."/>
            <person name="Huang Y."/>
            <person name="Zhao Q."/>
            <person name="Feng Q."/>
            <person name="Zhang L."/>
            <person name="Zhu J."/>
            <person name="Weng Q."/>
            <person name="Mu J."/>
            <person name="Lu Y."/>
            <person name="Fan D."/>
            <person name="Liu Y."/>
            <person name="Guan J."/>
            <person name="Zhang Y."/>
            <person name="Yu S."/>
            <person name="Liu X."/>
            <person name="Zhang Y."/>
            <person name="Hong G."/>
            <person name="Han B."/>
            <person name="Choisne N."/>
            <person name="Demange N."/>
            <person name="Orjeda G."/>
            <person name="Samain S."/>
            <person name="Cattolico L."/>
            <person name="Pelletier E."/>
            <person name="Couloux A."/>
            <person name="Segurens B."/>
            <person name="Wincker P."/>
            <person name="D'Hont A."/>
            <person name="Scarpelli C."/>
            <person name="Weissenbach J."/>
            <person name="Salanoubat M."/>
            <person name="Quetier F."/>
            <person name="Yu Y."/>
            <person name="Kim H.R."/>
            <person name="Rambo T."/>
            <person name="Currie J."/>
            <person name="Collura K."/>
            <person name="Luo M."/>
            <person name="Yang T."/>
            <person name="Ammiraju J.S.S."/>
            <person name="Engler F."/>
            <person name="Soderlund C."/>
            <person name="Wing R.A."/>
            <person name="Palmer L.E."/>
            <person name="de la Bastide M."/>
            <person name="Spiegel L."/>
            <person name="Nascimento L."/>
            <person name="Zutavern T."/>
            <person name="O'Shaughnessy A."/>
            <person name="Dike S."/>
            <person name="Dedhia N."/>
            <person name="Preston R."/>
            <person name="Balija V."/>
            <person name="McCombie W.R."/>
            <person name="Chow T."/>
            <person name="Chen H."/>
            <person name="Chung M."/>
            <person name="Chen C."/>
            <person name="Shaw J."/>
            <person name="Wu H."/>
            <person name="Hsiao K."/>
            <person name="Chao Y."/>
            <person name="Chu M."/>
            <person name="Cheng C."/>
            <person name="Hour A."/>
            <person name="Lee P."/>
            <person name="Lin S."/>
            <person name="Lin Y."/>
            <person name="Liou J."/>
            <person name="Liu S."/>
            <person name="Hsing Y."/>
            <person name="Raghuvanshi S."/>
            <person name="Mohanty A."/>
            <person name="Bharti A.K."/>
            <person name="Gaur A."/>
            <person name="Gupta V."/>
            <person name="Kumar D."/>
            <person name="Ravi V."/>
            <person name="Vij S."/>
            <person name="Kapur A."/>
            <person name="Khurana P."/>
            <person name="Khurana P."/>
            <person name="Khurana J.P."/>
            <person name="Tyagi A.K."/>
            <person name="Gaikwad K."/>
            <person name="Singh A."/>
            <person name="Dalal V."/>
            <person name="Srivastava S."/>
            <person name="Dixit A."/>
            <person name="Pal A.K."/>
            <person name="Ghazi I.A."/>
            <person name="Yadav M."/>
            <person name="Pandit A."/>
            <person name="Bhargava A."/>
            <person name="Sureshbabu K."/>
            <person name="Batra K."/>
            <person name="Sharma T.R."/>
            <person name="Mohapatra T."/>
            <person name="Singh N.K."/>
            <person name="Messing J."/>
            <person name="Nelson A.B."/>
            <person name="Fuks G."/>
            <person name="Kavchok S."/>
            <person name="Keizer G."/>
            <person name="Linton E."/>
            <person name="Llaca V."/>
            <person name="Song R."/>
            <person name="Tanyolac B."/>
            <person name="Young S."/>
            <person name="Ho-Il K."/>
            <person name="Hahn J.H."/>
            <person name="Sangsakoo G."/>
            <person name="Vanavichit A."/>
            <person name="de Mattos Luiz.A.T."/>
            <person name="Zimmer P.D."/>
            <person name="Malone G."/>
            <person name="Dellagostin O."/>
            <person name="de Oliveira A.C."/>
            <person name="Bevan M."/>
            <person name="Bancroft I."/>
            <person name="Minx P."/>
            <person name="Cordum H."/>
            <person name="Wilson R."/>
            <person name="Cheng Z."/>
            <person name="Jin W."/>
            <person name="Jiang J."/>
            <person name="Leong S.A."/>
            <person name="Iwama H."/>
            <person name="Gojobori T."/>
            <person name="Itoh T."/>
            <person name="Niimura Y."/>
            <person name="Fujii Y."/>
            <person name="Habara T."/>
            <person name="Sakai H."/>
            <person name="Sato Y."/>
            <person name="Wilson G."/>
            <person name="Kumar K."/>
            <person name="McCouch S."/>
            <person name="Juretic N."/>
            <person name="Hoen D."/>
            <person name="Wright S."/>
            <person name="Bruskiewich R."/>
            <person name="Bureau T."/>
            <person name="Miyao A."/>
            <person name="Hirochika H."/>
            <person name="Nishikawa T."/>
            <person name="Kadowaki K."/>
            <person name="Sugiura M."/>
            <person name="Burr B."/>
            <person name="Sasaki T."/>
        </authorList>
    </citation>
    <scope>NUCLEOTIDE SEQUENCE [LARGE SCALE GENOMIC DNA]</scope>
    <source>
        <strain evidence="4">cv. Nipponbare</strain>
    </source>
</reference>
<reference evidence="4" key="4">
    <citation type="journal article" date="2008" name="Nucleic Acids Res.">
        <title>The rice annotation project database (RAP-DB): 2008 update.</title>
        <authorList>
            <consortium name="The rice annotation project (RAP)"/>
        </authorList>
    </citation>
    <scope>GENOME REANNOTATION</scope>
    <source>
        <strain evidence="4">cv. Nipponbare</strain>
    </source>
</reference>
<sequence>MAARQEGRCSSPSSHLPPRLATTTTTPTVTMTPTGSREGRGGEAAARLKGGVGVGALYSSTPGRDDDDYRDCDDDDNAWIRGGEASGTAGGVCNIIEQYKRNCVAYVDRGLRQSRQHREEGTTLQ</sequence>
<feature type="compositionally biased region" description="Low complexity" evidence="1">
    <location>
        <begin position="22"/>
        <end position="34"/>
    </location>
</feature>
<feature type="region of interest" description="Disordered" evidence="1">
    <location>
        <begin position="1"/>
        <end position="70"/>
    </location>
</feature>
<reference evidence="2" key="1">
    <citation type="submission" date="2001-07" db="EMBL/GenBank/DDBJ databases">
        <title>Oryza sativa nipponbare(GA3) genomic DNA, chromosome 7, BAC clone:OJ1047_A06.</title>
        <authorList>
            <person name="Sasaki T."/>
            <person name="Matsumoto T."/>
            <person name="Yamamoto K."/>
        </authorList>
    </citation>
    <scope>NUCLEOTIDE SEQUENCE</scope>
</reference>
<evidence type="ECO:0000256" key="1">
    <source>
        <dbReference type="SAM" id="MobiDB-lite"/>
    </source>
</evidence>
<evidence type="ECO:0000313" key="4">
    <source>
        <dbReference type="Proteomes" id="UP000000763"/>
    </source>
</evidence>